<dbReference type="InterPro" id="IPR040255">
    <property type="entry name" value="Non-specific_endonuclease"/>
</dbReference>
<dbReference type="InterPro" id="IPR035451">
    <property type="entry name" value="Ada-like_dom_sf"/>
</dbReference>
<dbReference type="SMART" id="SM00477">
    <property type="entry name" value="NUC"/>
    <property type="match status" value="1"/>
</dbReference>
<reference evidence="5 6" key="1">
    <citation type="submission" date="2018-09" db="EMBL/GenBank/DDBJ databases">
        <title>Discovery and Ecogenomic Context for Candidatus Cryosericales, a Global Caldiserica Order Active in Thawing Permafrost.</title>
        <authorList>
            <person name="Martinez M.A."/>
            <person name="Woodcroft B.J."/>
            <person name="Ignacio Espinoza J.C."/>
            <person name="Zayed A."/>
            <person name="Singleton C.M."/>
            <person name="Boyd J."/>
            <person name="Li Y.-F."/>
            <person name="Purvine S."/>
            <person name="Maughan H."/>
            <person name="Hodgkins S.B."/>
            <person name="Anderson D."/>
            <person name="Sederholm M."/>
            <person name="Temperton B."/>
            <person name="Saleska S.R."/>
            <person name="Tyson G.W."/>
            <person name="Rich V.I."/>
        </authorList>
    </citation>
    <scope>NUCLEOTIDE SEQUENCE [LARGE SCALE GENOMIC DNA]</scope>
    <source>
        <strain evidence="5 6">SMC1</strain>
    </source>
</reference>
<comment type="caution">
    <text evidence="5">The sequence shown here is derived from an EMBL/GenBank/DDBJ whole genome shotgun (WGS) entry which is preliminary data.</text>
</comment>
<keyword evidence="2" id="KW-0479">Metal-binding</keyword>
<keyword evidence="5" id="KW-0378">Hydrolase</keyword>
<dbReference type="EMBL" id="QXIY01000016">
    <property type="protein sequence ID" value="RIE16948.1"/>
    <property type="molecule type" value="Genomic_DNA"/>
</dbReference>
<evidence type="ECO:0000259" key="3">
    <source>
        <dbReference type="SMART" id="SM00477"/>
    </source>
</evidence>
<proteinExistence type="predicted"/>
<gene>
    <name evidence="5" type="ORF">SMC1_03850</name>
</gene>
<dbReference type="AlphaFoldDB" id="A0A398DXR5"/>
<keyword evidence="5" id="KW-0255">Endonuclease</keyword>
<dbReference type="InterPro" id="IPR044929">
    <property type="entry name" value="DNA/RNA_non-sp_Endonuclease_sf"/>
</dbReference>
<dbReference type="OrthoDB" id="9811262at2"/>
<evidence type="ECO:0000259" key="4">
    <source>
        <dbReference type="SMART" id="SM00892"/>
    </source>
</evidence>
<dbReference type="InterPro" id="IPR001604">
    <property type="entry name" value="Endo_G_ENPP1-like_dom"/>
</dbReference>
<feature type="domain" description="DNA/RNA non-specific endonuclease/pyrophosphatase/phosphodiesterase" evidence="4">
    <location>
        <begin position="58"/>
        <end position="268"/>
    </location>
</feature>
<dbReference type="SUPFAM" id="SSF54060">
    <property type="entry name" value="His-Me finger endonucleases"/>
    <property type="match status" value="1"/>
</dbReference>
<dbReference type="InterPro" id="IPR044925">
    <property type="entry name" value="His-Me_finger_sf"/>
</dbReference>
<dbReference type="GO" id="GO:0046872">
    <property type="term" value="F:metal ion binding"/>
    <property type="evidence" value="ECO:0007669"/>
    <property type="project" value="UniProtKB-KW"/>
</dbReference>
<dbReference type="GO" id="GO:0003676">
    <property type="term" value="F:nucleic acid binding"/>
    <property type="evidence" value="ECO:0007669"/>
    <property type="project" value="InterPro"/>
</dbReference>
<dbReference type="GO" id="GO:0016787">
    <property type="term" value="F:hydrolase activity"/>
    <property type="evidence" value="ECO:0007669"/>
    <property type="project" value="InterPro"/>
</dbReference>
<feature type="domain" description="ENPP1-3/EXOG-like endonuclease/phosphodiesterase" evidence="3">
    <location>
        <begin position="59"/>
        <end position="268"/>
    </location>
</feature>
<dbReference type="SUPFAM" id="SSF57884">
    <property type="entry name" value="Ada DNA repair protein, N-terminal domain (N-Ada 10)"/>
    <property type="match status" value="1"/>
</dbReference>
<dbReference type="RefSeq" id="WP_119085484.1">
    <property type="nucleotide sequence ID" value="NZ_QXIY01000016.1"/>
</dbReference>
<dbReference type="InterPro" id="IPR020821">
    <property type="entry name" value="ENPP1-3/EXOG-like_nuc-like"/>
</dbReference>
<evidence type="ECO:0000256" key="1">
    <source>
        <dbReference type="PIRSR" id="PIRSR640255-1"/>
    </source>
</evidence>
<protein>
    <submittedName>
        <fullName evidence="5">DNA/RNA non-specific endonuclease</fullName>
    </submittedName>
</protein>
<dbReference type="Pfam" id="PF01223">
    <property type="entry name" value="Endonuclease_NS"/>
    <property type="match status" value="1"/>
</dbReference>
<dbReference type="PANTHER" id="PTHR13966">
    <property type="entry name" value="ENDONUCLEASE RELATED"/>
    <property type="match status" value="1"/>
</dbReference>
<name>A0A398DXR5_9BACT</name>
<sequence length="351" mass="37626">MRRMHLLKVLVAILLVAGLLVPSTVIALTSPADGNNLLLGNPSKAVHSTACPNNYLMTTSYYALSYNKSRGEPNWVSWYVGSSSLGATDRLNNFRADSTLPAGWYEVQASGYSGSGFDRGHNCPSADRTSSVAANSSTFLMTNMIPQAPRNNEGTWMYFENYLRGLVKSGDELYIVMGSYGTGGTGSKSYETTIDGGHVTVPSHVWKVAVVLSNGTKDLSRITAKTRVIAINTPNINTVSSKWQTYLTSVDAIEAATGYNLLSNVSATIQKVIEAKVDGKLASPAPVVVVPPVPVVVVPKPQPNTSDTVYITRTGTKYHRLGCRYLSKSCIPISRSAAIAEGYTPCSVCNP</sequence>
<dbReference type="GO" id="GO:0004519">
    <property type="term" value="F:endonuclease activity"/>
    <property type="evidence" value="ECO:0007669"/>
    <property type="project" value="UniProtKB-KW"/>
</dbReference>
<dbReference type="CDD" id="cd00091">
    <property type="entry name" value="NUC"/>
    <property type="match status" value="1"/>
</dbReference>
<feature type="binding site" evidence="2">
    <location>
        <position position="152"/>
    </location>
    <ligand>
        <name>Mg(2+)</name>
        <dbReference type="ChEBI" id="CHEBI:18420"/>
        <note>catalytic</note>
    </ligand>
</feature>
<feature type="active site" description="Proton acceptor" evidence="1">
    <location>
        <position position="121"/>
    </location>
</feature>
<dbReference type="Proteomes" id="UP000266113">
    <property type="component" value="Unassembled WGS sequence"/>
</dbReference>
<organism evidence="5 6">
    <name type="scientific">Candidatus Cryosericum septentrionale</name>
    <dbReference type="NCBI Taxonomy" id="2290913"/>
    <lineage>
        <taxon>Bacteria</taxon>
        <taxon>Pseudomonadati</taxon>
        <taxon>Caldisericota/Cryosericota group</taxon>
        <taxon>Candidatus Cryosericota</taxon>
        <taxon>Candidatus Cryosericia</taxon>
        <taxon>Candidatus Cryosericales</taxon>
        <taxon>Candidatus Cryosericaceae</taxon>
        <taxon>Candidatus Cryosericum</taxon>
    </lineage>
</organism>
<accession>A0A398DXR5</accession>
<evidence type="ECO:0000313" key="5">
    <source>
        <dbReference type="EMBL" id="RIE16948.1"/>
    </source>
</evidence>
<dbReference type="Gene3D" id="3.40.570.10">
    <property type="entry name" value="Extracellular Endonuclease, subunit A"/>
    <property type="match status" value="1"/>
</dbReference>
<dbReference type="PANTHER" id="PTHR13966:SF5">
    <property type="entry name" value="ENDONUCLEASE G, MITOCHONDRIAL"/>
    <property type="match status" value="1"/>
</dbReference>
<keyword evidence="6" id="KW-1185">Reference proteome</keyword>
<keyword evidence="5" id="KW-0540">Nuclease</keyword>
<evidence type="ECO:0000256" key="2">
    <source>
        <dbReference type="PIRSR" id="PIRSR640255-2"/>
    </source>
</evidence>
<evidence type="ECO:0000313" key="6">
    <source>
        <dbReference type="Proteomes" id="UP000266113"/>
    </source>
</evidence>
<dbReference type="SMART" id="SM00892">
    <property type="entry name" value="Endonuclease_NS"/>
    <property type="match status" value="1"/>
</dbReference>